<evidence type="ECO:0000256" key="5">
    <source>
        <dbReference type="ARBA" id="ARBA00022840"/>
    </source>
</evidence>
<feature type="domain" description="ABC transporter" evidence="10">
    <location>
        <begin position="5"/>
        <end position="235"/>
    </location>
</feature>
<name>A0A1I5DP57_9ACTN</name>
<evidence type="ECO:0000256" key="7">
    <source>
        <dbReference type="ARBA" id="ARBA00023136"/>
    </source>
</evidence>
<dbReference type="GO" id="GO:0046677">
    <property type="term" value="P:response to antibiotic"/>
    <property type="evidence" value="ECO:0007669"/>
    <property type="project" value="UniProtKB-KW"/>
</dbReference>
<dbReference type="InterPro" id="IPR003439">
    <property type="entry name" value="ABC_transporter-like_ATP-bd"/>
</dbReference>
<keyword evidence="6" id="KW-1278">Translocase</keyword>
<sequence length="334" mass="34950">METAVRATGLGKSYGGTAVLDDVDLDVRAGTVCALLGPNGAGKTTAVRIMTTLVRPDRGRVEVAGHDVVREPRQVRRRIGLVGQQPAVDEVLGARQNLELFARLHHLDRRAARRRAGELLDQVGLSDTGDRPVQQFSGGMRRRLDLAAGLVLAPRVLFLDEPTTGLDPAGRRDVWDAVRALVAAGTTVLLTTQYLEEAEQLADDVCVLDAGRVVARGTPAELTAAVGGDRLELVVSDPARAAEAVSVVERALVERALAGPALAGPPGAAPGGPPPVRVTVPVARRAGAVGAVVRALDAAGIEVDDLALRPTTLDEAYLRITRREPAEAPAGVPA</sequence>
<protein>
    <submittedName>
        <fullName evidence="11">ABC-2 type transport system ATP-binding protein</fullName>
    </submittedName>
</protein>
<dbReference type="SMART" id="SM00382">
    <property type="entry name" value="AAA"/>
    <property type="match status" value="1"/>
</dbReference>
<reference evidence="12" key="1">
    <citation type="submission" date="2016-10" db="EMBL/GenBank/DDBJ databases">
        <authorList>
            <person name="Varghese N."/>
            <person name="Submissions S."/>
        </authorList>
    </citation>
    <scope>NUCLEOTIDE SEQUENCE [LARGE SCALE GENOMIC DNA]</scope>
    <source>
        <strain evidence="12">DSM 43161</strain>
    </source>
</reference>
<dbReference type="GO" id="GO:1900753">
    <property type="term" value="P:doxorubicin transport"/>
    <property type="evidence" value="ECO:0007669"/>
    <property type="project" value="InterPro"/>
</dbReference>
<dbReference type="InterPro" id="IPR050763">
    <property type="entry name" value="ABC_transporter_ATP-binding"/>
</dbReference>
<dbReference type="PANTHER" id="PTHR42711">
    <property type="entry name" value="ABC TRANSPORTER ATP-BINDING PROTEIN"/>
    <property type="match status" value="1"/>
</dbReference>
<evidence type="ECO:0000256" key="9">
    <source>
        <dbReference type="ARBA" id="ARBA00049985"/>
    </source>
</evidence>
<dbReference type="RefSeq" id="WP_244274029.1">
    <property type="nucleotide sequence ID" value="NZ_FOWE01000002.1"/>
</dbReference>
<keyword evidence="8" id="KW-0046">Antibiotic resistance</keyword>
<keyword evidence="2" id="KW-0813">Transport</keyword>
<evidence type="ECO:0000313" key="12">
    <source>
        <dbReference type="Proteomes" id="UP000183642"/>
    </source>
</evidence>
<comment type="subcellular location">
    <subcellularLocation>
        <location evidence="1">Cell membrane</location>
        <topology evidence="1">Peripheral membrane protein</topology>
        <orientation evidence="1">Cytoplasmic side</orientation>
    </subcellularLocation>
</comment>
<dbReference type="PANTHER" id="PTHR42711:SF19">
    <property type="entry name" value="DOXORUBICIN RESISTANCE ATP-BINDING PROTEIN DRRA"/>
    <property type="match status" value="1"/>
</dbReference>
<keyword evidence="7" id="KW-0472">Membrane</keyword>
<evidence type="ECO:0000259" key="10">
    <source>
        <dbReference type="PROSITE" id="PS50893"/>
    </source>
</evidence>
<dbReference type="GO" id="GO:0016887">
    <property type="term" value="F:ATP hydrolysis activity"/>
    <property type="evidence" value="ECO:0007669"/>
    <property type="project" value="InterPro"/>
</dbReference>
<proteinExistence type="inferred from homology"/>
<dbReference type="InterPro" id="IPR017871">
    <property type="entry name" value="ABC_transporter-like_CS"/>
</dbReference>
<dbReference type="FunFam" id="3.40.50.300:FF:000589">
    <property type="entry name" value="ABC transporter, ATP-binding subunit"/>
    <property type="match status" value="1"/>
</dbReference>
<evidence type="ECO:0000313" key="11">
    <source>
        <dbReference type="EMBL" id="SFO00581.1"/>
    </source>
</evidence>
<keyword evidence="3" id="KW-1003">Cell membrane</keyword>
<evidence type="ECO:0000256" key="2">
    <source>
        <dbReference type="ARBA" id="ARBA00022448"/>
    </source>
</evidence>
<evidence type="ECO:0000256" key="6">
    <source>
        <dbReference type="ARBA" id="ARBA00022967"/>
    </source>
</evidence>
<dbReference type="NCBIfam" id="TIGR01188">
    <property type="entry name" value="drrA"/>
    <property type="match status" value="1"/>
</dbReference>
<dbReference type="Proteomes" id="UP000183642">
    <property type="component" value="Unassembled WGS sequence"/>
</dbReference>
<keyword evidence="12" id="KW-1185">Reference proteome</keyword>
<dbReference type="EMBL" id="FOWE01000002">
    <property type="protein sequence ID" value="SFO00581.1"/>
    <property type="molecule type" value="Genomic_DNA"/>
</dbReference>
<evidence type="ECO:0000256" key="4">
    <source>
        <dbReference type="ARBA" id="ARBA00022741"/>
    </source>
</evidence>
<evidence type="ECO:0000256" key="8">
    <source>
        <dbReference type="ARBA" id="ARBA00023251"/>
    </source>
</evidence>
<evidence type="ECO:0000256" key="3">
    <source>
        <dbReference type="ARBA" id="ARBA00022475"/>
    </source>
</evidence>
<gene>
    <name evidence="11" type="ORF">SAMN05660359_00907</name>
</gene>
<dbReference type="Gene3D" id="3.40.50.300">
    <property type="entry name" value="P-loop containing nucleotide triphosphate hydrolases"/>
    <property type="match status" value="1"/>
</dbReference>
<dbReference type="GO" id="GO:0005886">
    <property type="term" value="C:plasma membrane"/>
    <property type="evidence" value="ECO:0007669"/>
    <property type="project" value="UniProtKB-SubCell"/>
</dbReference>
<dbReference type="InterPro" id="IPR003593">
    <property type="entry name" value="AAA+_ATPase"/>
</dbReference>
<keyword evidence="4" id="KW-0547">Nucleotide-binding</keyword>
<dbReference type="Pfam" id="PF00005">
    <property type="entry name" value="ABC_tran"/>
    <property type="match status" value="1"/>
</dbReference>
<dbReference type="AlphaFoldDB" id="A0A1I5DP57"/>
<accession>A0A1I5DP57</accession>
<dbReference type="InterPro" id="IPR027417">
    <property type="entry name" value="P-loop_NTPase"/>
</dbReference>
<dbReference type="PROSITE" id="PS50893">
    <property type="entry name" value="ABC_TRANSPORTER_2"/>
    <property type="match status" value="1"/>
</dbReference>
<organism evidence="11 12">
    <name type="scientific">Geodermatophilus obscurus</name>
    <dbReference type="NCBI Taxonomy" id="1861"/>
    <lineage>
        <taxon>Bacteria</taxon>
        <taxon>Bacillati</taxon>
        <taxon>Actinomycetota</taxon>
        <taxon>Actinomycetes</taxon>
        <taxon>Geodermatophilales</taxon>
        <taxon>Geodermatophilaceae</taxon>
        <taxon>Geodermatophilus</taxon>
    </lineage>
</organism>
<keyword evidence="5 11" id="KW-0067">ATP-binding</keyword>
<dbReference type="SUPFAM" id="SSF52540">
    <property type="entry name" value="P-loop containing nucleoside triphosphate hydrolases"/>
    <property type="match status" value="1"/>
</dbReference>
<evidence type="ECO:0000256" key="1">
    <source>
        <dbReference type="ARBA" id="ARBA00004413"/>
    </source>
</evidence>
<dbReference type="InterPro" id="IPR005894">
    <property type="entry name" value="DrrA"/>
</dbReference>
<dbReference type="GO" id="GO:0043215">
    <property type="term" value="P:daunorubicin transport"/>
    <property type="evidence" value="ECO:0007669"/>
    <property type="project" value="InterPro"/>
</dbReference>
<dbReference type="GO" id="GO:0005524">
    <property type="term" value="F:ATP binding"/>
    <property type="evidence" value="ECO:0007669"/>
    <property type="project" value="UniProtKB-KW"/>
</dbReference>
<dbReference type="PROSITE" id="PS00211">
    <property type="entry name" value="ABC_TRANSPORTER_1"/>
    <property type="match status" value="1"/>
</dbReference>
<comment type="similarity">
    <text evidence="9">Belongs to the ABC transporter superfamily. Drug exporter-1 (DrugE1) (TC 3.A.1.105) family.</text>
</comment>